<evidence type="ECO:0000313" key="13">
    <source>
        <dbReference type="EMBL" id="GGX51278.1"/>
    </source>
</evidence>
<comment type="subcellular location">
    <subcellularLocation>
        <location evidence="1">Cell membrane</location>
    </subcellularLocation>
</comment>
<evidence type="ECO:0000259" key="12">
    <source>
        <dbReference type="Pfam" id="PF08496"/>
    </source>
</evidence>
<evidence type="ECO:0000313" key="14">
    <source>
        <dbReference type="Proteomes" id="UP000626148"/>
    </source>
</evidence>
<dbReference type="Gene3D" id="3.90.226.10">
    <property type="entry name" value="2-enoyl-CoA Hydratase, Chain A, domain 1"/>
    <property type="match status" value="1"/>
</dbReference>
<dbReference type="Pfam" id="PF01343">
    <property type="entry name" value="Peptidase_S49"/>
    <property type="match status" value="1"/>
</dbReference>
<keyword evidence="3" id="KW-1003">Cell membrane</keyword>
<evidence type="ECO:0000259" key="11">
    <source>
        <dbReference type="Pfam" id="PF01343"/>
    </source>
</evidence>
<evidence type="ECO:0000256" key="10">
    <source>
        <dbReference type="SAM" id="Phobius"/>
    </source>
</evidence>
<dbReference type="InterPro" id="IPR029045">
    <property type="entry name" value="ClpP/crotonase-like_dom_sf"/>
</dbReference>
<dbReference type="Pfam" id="PF08496">
    <property type="entry name" value="Peptidase_S49_N"/>
    <property type="match status" value="1"/>
</dbReference>
<evidence type="ECO:0000256" key="3">
    <source>
        <dbReference type="ARBA" id="ARBA00022475"/>
    </source>
</evidence>
<dbReference type="EMBL" id="BMXR01000004">
    <property type="protein sequence ID" value="GGX51278.1"/>
    <property type="molecule type" value="Genomic_DNA"/>
</dbReference>
<evidence type="ECO:0000256" key="7">
    <source>
        <dbReference type="ARBA" id="ARBA00022825"/>
    </source>
</evidence>
<dbReference type="NCBIfam" id="NF008745">
    <property type="entry name" value="PRK11778.1"/>
    <property type="match status" value="1"/>
</dbReference>
<keyword evidence="4 13" id="KW-0645">Protease</keyword>
<dbReference type="RefSeq" id="WP_189608228.1">
    <property type="nucleotide sequence ID" value="NZ_BMXR01000004.1"/>
</dbReference>
<dbReference type="GO" id="GO:0006508">
    <property type="term" value="P:proteolysis"/>
    <property type="evidence" value="ECO:0007669"/>
    <property type="project" value="UniProtKB-KW"/>
</dbReference>
<accession>A0A918K6L6</accession>
<dbReference type="SUPFAM" id="SSF52096">
    <property type="entry name" value="ClpP/crotonase"/>
    <property type="match status" value="1"/>
</dbReference>
<reference evidence="13" key="1">
    <citation type="journal article" date="2014" name="Int. J. Syst. Evol. Microbiol.">
        <title>Complete genome sequence of Corynebacterium casei LMG S-19264T (=DSM 44701T), isolated from a smear-ripened cheese.</title>
        <authorList>
            <consortium name="US DOE Joint Genome Institute (JGI-PGF)"/>
            <person name="Walter F."/>
            <person name="Albersmeier A."/>
            <person name="Kalinowski J."/>
            <person name="Ruckert C."/>
        </authorList>
    </citation>
    <scope>NUCLEOTIDE SEQUENCE</scope>
    <source>
        <strain evidence="13">KCTC 22169</strain>
    </source>
</reference>
<organism evidence="13 14">
    <name type="scientific">Saccharospirillum salsuginis</name>
    <dbReference type="NCBI Taxonomy" id="418750"/>
    <lineage>
        <taxon>Bacteria</taxon>
        <taxon>Pseudomonadati</taxon>
        <taxon>Pseudomonadota</taxon>
        <taxon>Gammaproteobacteria</taxon>
        <taxon>Oceanospirillales</taxon>
        <taxon>Saccharospirillaceae</taxon>
        <taxon>Saccharospirillum</taxon>
    </lineage>
</organism>
<dbReference type="InterPro" id="IPR013703">
    <property type="entry name" value="Peptidase_S49_N_proteobac"/>
</dbReference>
<dbReference type="PANTHER" id="PTHR42987:SF4">
    <property type="entry name" value="PROTEASE SOHB-RELATED"/>
    <property type="match status" value="1"/>
</dbReference>
<dbReference type="CDD" id="cd07023">
    <property type="entry name" value="S49_Sppa_N_C"/>
    <property type="match status" value="1"/>
</dbReference>
<dbReference type="GO" id="GO:0004252">
    <property type="term" value="F:serine-type endopeptidase activity"/>
    <property type="evidence" value="ECO:0007669"/>
    <property type="project" value="InterPro"/>
</dbReference>
<keyword evidence="14" id="KW-1185">Reference proteome</keyword>
<dbReference type="InterPro" id="IPR047272">
    <property type="entry name" value="S49_SppA_C"/>
</dbReference>
<evidence type="ECO:0000256" key="9">
    <source>
        <dbReference type="ARBA" id="ARBA00023136"/>
    </source>
</evidence>
<feature type="domain" description="Peptidase S49" evidence="11">
    <location>
        <begin position="147"/>
        <end position="294"/>
    </location>
</feature>
<dbReference type="AlphaFoldDB" id="A0A918K6L6"/>
<protein>
    <submittedName>
        <fullName evidence="13">Protease</fullName>
    </submittedName>
</protein>
<keyword evidence="9 10" id="KW-0472">Membrane</keyword>
<keyword evidence="7" id="KW-0720">Serine protease</keyword>
<feature type="transmembrane region" description="Helical" evidence="10">
    <location>
        <begin position="6"/>
        <end position="27"/>
    </location>
</feature>
<evidence type="ECO:0000256" key="4">
    <source>
        <dbReference type="ARBA" id="ARBA00022670"/>
    </source>
</evidence>
<evidence type="ECO:0000256" key="2">
    <source>
        <dbReference type="ARBA" id="ARBA00008683"/>
    </source>
</evidence>
<proteinExistence type="inferred from homology"/>
<reference evidence="13" key="2">
    <citation type="submission" date="2020-09" db="EMBL/GenBank/DDBJ databases">
        <authorList>
            <person name="Sun Q."/>
            <person name="Kim S."/>
        </authorList>
    </citation>
    <scope>NUCLEOTIDE SEQUENCE</scope>
    <source>
        <strain evidence="13">KCTC 22169</strain>
    </source>
</reference>
<comment type="similarity">
    <text evidence="2">Belongs to the peptidase S49 family.</text>
</comment>
<sequence length="332" mass="36350">MWSDYFLFVLKAVTVLVVVVVAVAAIARASRAGGEGSEGRLVVRKLNERLRQQGDAIRHAVFEKKALKAYQKAEKSERKAEKSGEKPLTWVLTFKGDIQASQVDSLRQEVSAILQVARREEEVVVVLESPGGAVSGYGLAASQLARLRDEGLKLTVCVDKVAASGGYMMACVAHRIIAAPFAIVGSIGVLAQVPNIHQLLKRHDIDVEVLTAGRHKAPLTLMGEKTEEGRDKFLSDLQGIHDRFKGLVGRYRPNLELERVTEGDFWLAEDALELALIDEIGTSDAYLASLVSDREVVGVKWKPKKKLKVHIKTAASALMDGGLDRLSRRVLP</sequence>
<evidence type="ECO:0000256" key="6">
    <source>
        <dbReference type="ARBA" id="ARBA00022801"/>
    </source>
</evidence>
<dbReference type="GO" id="GO:0005886">
    <property type="term" value="C:plasma membrane"/>
    <property type="evidence" value="ECO:0007669"/>
    <property type="project" value="UniProtKB-SubCell"/>
</dbReference>
<comment type="caution">
    <text evidence="13">The sequence shown here is derived from an EMBL/GenBank/DDBJ whole genome shotgun (WGS) entry which is preliminary data.</text>
</comment>
<feature type="domain" description="Peptidase S49 N-terminal proteobacteria" evidence="12">
    <location>
        <begin position="3"/>
        <end position="144"/>
    </location>
</feature>
<gene>
    <name evidence="13" type="ORF">GCM10007392_18150</name>
</gene>
<dbReference type="PANTHER" id="PTHR42987">
    <property type="entry name" value="PEPTIDASE S49"/>
    <property type="match status" value="1"/>
</dbReference>
<dbReference type="InterPro" id="IPR002142">
    <property type="entry name" value="Peptidase_S49"/>
</dbReference>
<evidence type="ECO:0000256" key="8">
    <source>
        <dbReference type="ARBA" id="ARBA00022989"/>
    </source>
</evidence>
<keyword evidence="6" id="KW-0378">Hydrolase</keyword>
<dbReference type="Gene3D" id="6.20.330.10">
    <property type="match status" value="1"/>
</dbReference>
<evidence type="ECO:0000256" key="5">
    <source>
        <dbReference type="ARBA" id="ARBA00022692"/>
    </source>
</evidence>
<evidence type="ECO:0000256" key="1">
    <source>
        <dbReference type="ARBA" id="ARBA00004236"/>
    </source>
</evidence>
<dbReference type="Proteomes" id="UP000626148">
    <property type="component" value="Unassembled WGS sequence"/>
</dbReference>
<name>A0A918K6L6_9GAMM</name>
<keyword evidence="5 10" id="KW-0812">Transmembrane</keyword>
<keyword evidence="8 10" id="KW-1133">Transmembrane helix</keyword>